<dbReference type="Pfam" id="PF00135">
    <property type="entry name" value="COesterase"/>
    <property type="match status" value="1"/>
</dbReference>
<dbReference type="InterPro" id="IPR019819">
    <property type="entry name" value="Carboxylesterase_B_CS"/>
</dbReference>
<reference evidence="5" key="1">
    <citation type="submission" date="2023-03" db="EMBL/GenBank/DDBJ databases">
        <title>Massive genome expansion in bonnet fungi (Mycena s.s.) driven by repeated elements and novel gene families across ecological guilds.</title>
        <authorList>
            <consortium name="Lawrence Berkeley National Laboratory"/>
            <person name="Harder C.B."/>
            <person name="Miyauchi S."/>
            <person name="Viragh M."/>
            <person name="Kuo A."/>
            <person name="Thoen E."/>
            <person name="Andreopoulos B."/>
            <person name="Lu D."/>
            <person name="Skrede I."/>
            <person name="Drula E."/>
            <person name="Henrissat B."/>
            <person name="Morin E."/>
            <person name="Kohler A."/>
            <person name="Barry K."/>
            <person name="LaButti K."/>
            <person name="Morin E."/>
            <person name="Salamov A."/>
            <person name="Lipzen A."/>
            <person name="Mereny Z."/>
            <person name="Hegedus B."/>
            <person name="Baldrian P."/>
            <person name="Stursova M."/>
            <person name="Weitz H."/>
            <person name="Taylor A."/>
            <person name="Grigoriev I.V."/>
            <person name="Nagy L.G."/>
            <person name="Martin F."/>
            <person name="Kauserud H."/>
        </authorList>
    </citation>
    <scope>NUCLEOTIDE SEQUENCE</scope>
    <source>
        <strain evidence="5">CBHHK067</strain>
    </source>
</reference>
<sequence>MFLPICLLTLLIFFGSHAKAAKSPVISLPYGTFQGFSTGNLTKFLGVPFGHAARFETPKPPIVLHSIQNATEFGPACPQQTLTPPIPGFIPSSYPIISEDCLTLDVFMPLAKSSKSKLPVFVWIYGGGFESGNSRDIDVSPLLQRSIDVNEPIIVVALNYRVTAFGFLAGKEVGSAGVSNLGTRDQIYGLEWVQQHISAFGGDPYRVVIGGQSAGAISTSLLLLSNKQNSNTLFRGAFMESGSALKSPFLGEGQSDYDNLVAGTNCTDSPDTLDCLRRAPFEALMAAINKTPDFFSYRSLSLVWHPRIDGDVVAEDPLVSISRGQYAKIPIMTGICDDEGTIFALAENNITTDAQFLEYVHSNYLPASSQEEIARVGILYPDDPTQGSPFDTGTANQLTPEFKRIAAFGGDYGIIGPRRFLLEHASATQDTWSWGTFLSSTLANNLNNTSLGTYHGFDFPIWFRLDNASQTVGVDALINFVNTLDPNRPAAFSTIEPTIFWPKWNMPSAAGNSSLLTFSDPAVVNITAEDFRVDAIRFLNEVLLAEVMGEFK</sequence>
<keyword evidence="3" id="KW-0732">Signal</keyword>
<protein>
    <recommendedName>
        <fullName evidence="3">Carboxylic ester hydrolase</fullName>
        <ecNumber evidence="3">3.1.1.-</ecNumber>
    </recommendedName>
</protein>
<dbReference type="InterPro" id="IPR019826">
    <property type="entry name" value="Carboxylesterase_B_AS"/>
</dbReference>
<dbReference type="GO" id="GO:0016787">
    <property type="term" value="F:hydrolase activity"/>
    <property type="evidence" value="ECO:0007669"/>
    <property type="project" value="UniProtKB-KW"/>
</dbReference>
<gene>
    <name evidence="5" type="ORF">B0H17DRAFT_956836</name>
</gene>
<dbReference type="InterPro" id="IPR050309">
    <property type="entry name" value="Type-B_Carboxylest/Lipase"/>
</dbReference>
<comment type="similarity">
    <text evidence="1 3">Belongs to the type-B carboxylesterase/lipase family.</text>
</comment>
<dbReference type="SUPFAM" id="SSF53474">
    <property type="entry name" value="alpha/beta-Hydrolases"/>
    <property type="match status" value="1"/>
</dbReference>
<dbReference type="Proteomes" id="UP001221757">
    <property type="component" value="Unassembled WGS sequence"/>
</dbReference>
<comment type="caution">
    <text evidence="5">The sequence shown here is derived from an EMBL/GenBank/DDBJ whole genome shotgun (WGS) entry which is preliminary data.</text>
</comment>
<dbReference type="EMBL" id="JARKIE010000319">
    <property type="protein sequence ID" value="KAJ7654748.1"/>
    <property type="molecule type" value="Genomic_DNA"/>
</dbReference>
<dbReference type="PROSITE" id="PS00941">
    <property type="entry name" value="CARBOXYLESTERASE_B_2"/>
    <property type="match status" value="1"/>
</dbReference>
<proteinExistence type="inferred from homology"/>
<evidence type="ECO:0000313" key="6">
    <source>
        <dbReference type="Proteomes" id="UP001221757"/>
    </source>
</evidence>
<dbReference type="Gene3D" id="3.40.50.1820">
    <property type="entry name" value="alpha/beta hydrolase"/>
    <property type="match status" value="1"/>
</dbReference>
<accession>A0AAD7CNI8</accession>
<evidence type="ECO:0000313" key="5">
    <source>
        <dbReference type="EMBL" id="KAJ7654748.1"/>
    </source>
</evidence>
<evidence type="ECO:0000256" key="1">
    <source>
        <dbReference type="ARBA" id="ARBA00005964"/>
    </source>
</evidence>
<dbReference type="PROSITE" id="PS00122">
    <property type="entry name" value="CARBOXYLESTERASE_B_1"/>
    <property type="match status" value="1"/>
</dbReference>
<dbReference type="InterPro" id="IPR029058">
    <property type="entry name" value="AB_hydrolase_fold"/>
</dbReference>
<feature type="signal peptide" evidence="3">
    <location>
        <begin position="1"/>
        <end position="18"/>
    </location>
</feature>
<dbReference type="InterPro" id="IPR002018">
    <property type="entry name" value="CarbesteraseB"/>
</dbReference>
<evidence type="ECO:0000256" key="3">
    <source>
        <dbReference type="RuleBase" id="RU361235"/>
    </source>
</evidence>
<dbReference type="EC" id="3.1.1.-" evidence="3"/>
<keyword evidence="6" id="KW-1185">Reference proteome</keyword>
<feature type="chain" id="PRO_5041781998" description="Carboxylic ester hydrolase" evidence="3">
    <location>
        <begin position="19"/>
        <end position="552"/>
    </location>
</feature>
<dbReference type="PANTHER" id="PTHR11559">
    <property type="entry name" value="CARBOXYLESTERASE"/>
    <property type="match status" value="1"/>
</dbReference>
<dbReference type="AlphaFoldDB" id="A0AAD7CNI8"/>
<feature type="domain" description="Carboxylesterase type B" evidence="4">
    <location>
        <begin position="23"/>
        <end position="352"/>
    </location>
</feature>
<evidence type="ECO:0000256" key="2">
    <source>
        <dbReference type="ARBA" id="ARBA00022801"/>
    </source>
</evidence>
<evidence type="ECO:0000259" key="4">
    <source>
        <dbReference type="Pfam" id="PF00135"/>
    </source>
</evidence>
<name>A0AAD7CNI8_MYCRO</name>
<organism evidence="5 6">
    <name type="scientific">Mycena rosella</name>
    <name type="common">Pink bonnet</name>
    <name type="synonym">Agaricus rosellus</name>
    <dbReference type="NCBI Taxonomy" id="1033263"/>
    <lineage>
        <taxon>Eukaryota</taxon>
        <taxon>Fungi</taxon>
        <taxon>Dikarya</taxon>
        <taxon>Basidiomycota</taxon>
        <taxon>Agaricomycotina</taxon>
        <taxon>Agaricomycetes</taxon>
        <taxon>Agaricomycetidae</taxon>
        <taxon>Agaricales</taxon>
        <taxon>Marasmiineae</taxon>
        <taxon>Mycenaceae</taxon>
        <taxon>Mycena</taxon>
    </lineage>
</organism>
<keyword evidence="2 3" id="KW-0378">Hydrolase</keyword>